<dbReference type="Gene3D" id="1.10.1660.10">
    <property type="match status" value="1"/>
</dbReference>
<dbReference type="GO" id="GO:0003700">
    <property type="term" value="F:DNA-binding transcription factor activity"/>
    <property type="evidence" value="ECO:0007669"/>
    <property type="project" value="InterPro"/>
</dbReference>
<comment type="caution">
    <text evidence="5">The sequence shown here is derived from an EMBL/GenBank/DDBJ whole genome shotgun (WGS) entry which is preliminary data.</text>
</comment>
<dbReference type="InterPro" id="IPR009061">
    <property type="entry name" value="DNA-bd_dom_put_sf"/>
</dbReference>
<dbReference type="Proteomes" id="UP000277145">
    <property type="component" value="Unassembled WGS sequence"/>
</dbReference>
<dbReference type="SUPFAM" id="SSF46955">
    <property type="entry name" value="Putative DNA-binding domain"/>
    <property type="match status" value="1"/>
</dbReference>
<dbReference type="Pfam" id="PF13411">
    <property type="entry name" value="MerR_1"/>
    <property type="match status" value="1"/>
</dbReference>
<gene>
    <name evidence="5" type="ORF">D1H98_16540</name>
</gene>
<keyword evidence="4" id="KW-0804">Transcription</keyword>
<dbReference type="InterPro" id="IPR047057">
    <property type="entry name" value="MerR_fam"/>
</dbReference>
<evidence type="ECO:0000313" key="5">
    <source>
        <dbReference type="EMBL" id="RJY24811.1"/>
    </source>
</evidence>
<dbReference type="EMBL" id="QWDR01000005">
    <property type="protein sequence ID" value="RJY24811.1"/>
    <property type="molecule type" value="Genomic_DNA"/>
</dbReference>
<proteinExistence type="predicted"/>
<evidence type="ECO:0000313" key="6">
    <source>
        <dbReference type="Proteomes" id="UP000277145"/>
    </source>
</evidence>
<keyword evidence="5" id="KW-0614">Plasmid</keyword>
<sequence>MMTKWHIKEISELTQTSVRMLRHYDKIGLLQPSYREPNGYRCYTEPDLAKLQQIIALKYFGFSLSKIKDILQKHSNVYAHLQAQHQVIRKQSEDLLKVNQVLEEILKSRSASMFPNWQDLLLLIEGYKMTENLRDKLKKTWAGKQLTVSQFEDYLFLYEQFPEEFALRDSIIEEINQQKVGDPEGPDGERIAAVMEDLSKKMKKFFTEQVKLGASLLESIQSGRLTQLEITPEGAYWLSRAMMAYSLKRWNNLYNQIIDNMNSPPEGEHGKRLAQEWKDLIDNYLAAGNRDYLIGILLWQEISRQEHEVKALKTMPPPQEMIKPWHIKLLFNAEASAWISKALETHQ</sequence>
<dbReference type="PANTHER" id="PTHR30204:SF69">
    <property type="entry name" value="MERR-FAMILY TRANSCRIPTIONAL REGULATOR"/>
    <property type="match status" value="1"/>
</dbReference>
<evidence type="ECO:0000256" key="2">
    <source>
        <dbReference type="ARBA" id="ARBA00023015"/>
    </source>
</evidence>
<name>A0A3A6VE35_LEGPN</name>
<accession>A0A3A6VE35</accession>
<dbReference type="AlphaFoldDB" id="A0A3A6VE35"/>
<dbReference type="PROSITE" id="PS50937">
    <property type="entry name" value="HTH_MERR_2"/>
    <property type="match status" value="1"/>
</dbReference>
<dbReference type="PANTHER" id="PTHR30204">
    <property type="entry name" value="REDOX-CYCLING DRUG-SENSING TRANSCRIPTIONAL ACTIVATOR SOXR"/>
    <property type="match status" value="1"/>
</dbReference>
<keyword evidence="2" id="KW-0805">Transcription regulation</keyword>
<dbReference type="CDD" id="cd01106">
    <property type="entry name" value="HTH_TipAL-Mta"/>
    <property type="match status" value="1"/>
</dbReference>
<keyword evidence="1" id="KW-0678">Repressor</keyword>
<reference evidence="5 6" key="1">
    <citation type="submission" date="2018-08" db="EMBL/GenBank/DDBJ databases">
        <title>Genome Sequences of Legionella pneumophila subsp. pneumophila Isolates, Recovered from a Drinking Water System in a Large Builging.</title>
        <authorList>
            <person name="Gomez-Alvarez V."/>
            <person name="Boczek L."/>
            <person name="King D."/>
            <person name="Pemberton A."/>
            <person name="Pfaller S."/>
            <person name="Rodgers M."/>
            <person name="Santodomingo J."/>
            <person name="Revetta R."/>
        </authorList>
    </citation>
    <scope>NUCLEOTIDE SEQUENCE [LARGE SCALE GENOMIC DNA]</scope>
    <source>
        <strain evidence="5 6">L01C.1</strain>
        <plasmid evidence="5">unnamed1</plasmid>
    </source>
</reference>
<geneLocation type="plasmid" evidence="5">
    <name>unnamed1</name>
</geneLocation>
<organism evidence="5 6">
    <name type="scientific">Legionella pneumophila subsp. pneumophila</name>
    <dbReference type="NCBI Taxonomy" id="91891"/>
    <lineage>
        <taxon>Bacteria</taxon>
        <taxon>Pseudomonadati</taxon>
        <taxon>Pseudomonadota</taxon>
        <taxon>Gammaproteobacteria</taxon>
        <taxon>Legionellales</taxon>
        <taxon>Legionellaceae</taxon>
        <taxon>Legionella</taxon>
    </lineage>
</organism>
<keyword evidence="3" id="KW-0238">DNA-binding</keyword>
<dbReference type="GO" id="GO:0003677">
    <property type="term" value="F:DNA binding"/>
    <property type="evidence" value="ECO:0007669"/>
    <property type="project" value="UniProtKB-KW"/>
</dbReference>
<evidence type="ECO:0000256" key="1">
    <source>
        <dbReference type="ARBA" id="ARBA00022491"/>
    </source>
</evidence>
<dbReference type="InterPro" id="IPR000551">
    <property type="entry name" value="MerR-type_HTH_dom"/>
</dbReference>
<dbReference type="RefSeq" id="WP_011212580.1">
    <property type="nucleotide sequence ID" value="NZ_CP021282.1"/>
</dbReference>
<protein>
    <submittedName>
        <fullName evidence="5">MerR family transcriptional regulator</fullName>
    </submittedName>
</protein>
<dbReference type="SMART" id="SM00422">
    <property type="entry name" value="HTH_MERR"/>
    <property type="match status" value="1"/>
</dbReference>
<evidence type="ECO:0000256" key="4">
    <source>
        <dbReference type="ARBA" id="ARBA00023163"/>
    </source>
</evidence>
<evidence type="ECO:0000256" key="3">
    <source>
        <dbReference type="ARBA" id="ARBA00023125"/>
    </source>
</evidence>